<evidence type="ECO:0000256" key="1">
    <source>
        <dbReference type="SAM" id="MobiDB-lite"/>
    </source>
</evidence>
<dbReference type="EMBL" id="JASCZI010272449">
    <property type="protein sequence ID" value="MED6222275.1"/>
    <property type="molecule type" value="Genomic_DNA"/>
</dbReference>
<dbReference type="Proteomes" id="UP001341840">
    <property type="component" value="Unassembled WGS sequence"/>
</dbReference>
<sequence>MEKAPSPAGESAQPSLPPDSVQISSHLSFDSVAFWLVQSKRSRPRARVLAVAVVGAGSSPRSPLRIRASKPPFIPCPGLLVPGMSLKAGVETCYVPVKGVNKNEKDCPFPEVSICYFNCVQTSNSNQVIPFD</sequence>
<protein>
    <submittedName>
        <fullName evidence="2">Uncharacterized protein</fullName>
    </submittedName>
</protein>
<evidence type="ECO:0000313" key="3">
    <source>
        <dbReference type="Proteomes" id="UP001341840"/>
    </source>
</evidence>
<comment type="caution">
    <text evidence="2">The sequence shown here is derived from an EMBL/GenBank/DDBJ whole genome shotgun (WGS) entry which is preliminary data.</text>
</comment>
<keyword evidence="3" id="KW-1185">Reference proteome</keyword>
<name>A0ABU6ZJZ0_9FABA</name>
<reference evidence="2 3" key="1">
    <citation type="journal article" date="2023" name="Plants (Basel)">
        <title>Bridging the Gap: Combining Genomics and Transcriptomics Approaches to Understand Stylosanthes scabra, an Orphan Legume from the Brazilian Caatinga.</title>
        <authorList>
            <person name="Ferreira-Neto J.R.C."/>
            <person name="da Silva M.D."/>
            <person name="Binneck E."/>
            <person name="de Melo N.F."/>
            <person name="da Silva R.H."/>
            <person name="de Melo A.L.T.M."/>
            <person name="Pandolfi V."/>
            <person name="Bustamante F.O."/>
            <person name="Brasileiro-Vidal A.C."/>
            <person name="Benko-Iseppon A.M."/>
        </authorList>
    </citation>
    <scope>NUCLEOTIDE SEQUENCE [LARGE SCALE GENOMIC DNA]</scope>
    <source>
        <tissue evidence="2">Leaves</tissue>
    </source>
</reference>
<gene>
    <name evidence="2" type="ORF">PIB30_062815</name>
</gene>
<accession>A0ABU6ZJZ0</accession>
<feature type="region of interest" description="Disordered" evidence="1">
    <location>
        <begin position="1"/>
        <end position="20"/>
    </location>
</feature>
<organism evidence="2 3">
    <name type="scientific">Stylosanthes scabra</name>
    <dbReference type="NCBI Taxonomy" id="79078"/>
    <lineage>
        <taxon>Eukaryota</taxon>
        <taxon>Viridiplantae</taxon>
        <taxon>Streptophyta</taxon>
        <taxon>Embryophyta</taxon>
        <taxon>Tracheophyta</taxon>
        <taxon>Spermatophyta</taxon>
        <taxon>Magnoliopsida</taxon>
        <taxon>eudicotyledons</taxon>
        <taxon>Gunneridae</taxon>
        <taxon>Pentapetalae</taxon>
        <taxon>rosids</taxon>
        <taxon>fabids</taxon>
        <taxon>Fabales</taxon>
        <taxon>Fabaceae</taxon>
        <taxon>Papilionoideae</taxon>
        <taxon>50 kb inversion clade</taxon>
        <taxon>dalbergioids sensu lato</taxon>
        <taxon>Dalbergieae</taxon>
        <taxon>Pterocarpus clade</taxon>
        <taxon>Stylosanthes</taxon>
    </lineage>
</organism>
<evidence type="ECO:0000313" key="2">
    <source>
        <dbReference type="EMBL" id="MED6222275.1"/>
    </source>
</evidence>
<proteinExistence type="predicted"/>